<dbReference type="STRING" id="270351.Maq22A_c19540"/>
<proteinExistence type="predicted"/>
<gene>
    <name evidence="1" type="ORF">Maq22A_c19540</name>
</gene>
<reference evidence="2" key="2">
    <citation type="submission" date="2015-01" db="EMBL/GenBank/DDBJ databases">
        <title>Complete genome sequence of Methylobacterium aquaticum strain 22A.</title>
        <authorList>
            <person name="Tani A."/>
            <person name="Ogura Y."/>
            <person name="Hayashi T."/>
        </authorList>
    </citation>
    <scope>NUCLEOTIDE SEQUENCE [LARGE SCALE GENOMIC DNA]</scope>
    <source>
        <strain evidence="2">MA-22A</strain>
    </source>
</reference>
<dbReference type="RefSeq" id="WP_060847997.1">
    <property type="nucleotide sequence ID" value="NZ_AP014704.1"/>
</dbReference>
<dbReference type="Proteomes" id="UP000061432">
    <property type="component" value="Chromosome"/>
</dbReference>
<dbReference type="AlphaFoldDB" id="A0A0C6F2W2"/>
<evidence type="ECO:0000313" key="1">
    <source>
        <dbReference type="EMBL" id="BAQ46971.1"/>
    </source>
</evidence>
<dbReference type="PATRIC" id="fig|270351.10.peg.3767"/>
<name>A0A0C6F2W2_9HYPH</name>
<reference evidence="1 2" key="1">
    <citation type="journal article" date="2015" name="Genome Announc.">
        <title>Complete Genome Sequence of Methylobacterium aquaticum Strain 22A, Isolated from Racomitrium japonicum Moss.</title>
        <authorList>
            <person name="Tani A."/>
            <person name="Ogura Y."/>
            <person name="Hayashi T."/>
            <person name="Kimbara K."/>
        </authorList>
    </citation>
    <scope>NUCLEOTIDE SEQUENCE [LARGE SCALE GENOMIC DNA]</scope>
    <source>
        <strain evidence="1 2">MA-22A</strain>
    </source>
</reference>
<dbReference type="EMBL" id="AP014704">
    <property type="protein sequence ID" value="BAQ46971.1"/>
    <property type="molecule type" value="Genomic_DNA"/>
</dbReference>
<dbReference type="OrthoDB" id="7870801at2"/>
<accession>A0A0C6F2W2</accession>
<protein>
    <submittedName>
        <fullName evidence="1">Uncharacterized protein</fullName>
    </submittedName>
</protein>
<organism evidence="1 2">
    <name type="scientific">Methylobacterium aquaticum</name>
    <dbReference type="NCBI Taxonomy" id="270351"/>
    <lineage>
        <taxon>Bacteria</taxon>
        <taxon>Pseudomonadati</taxon>
        <taxon>Pseudomonadota</taxon>
        <taxon>Alphaproteobacteria</taxon>
        <taxon>Hyphomicrobiales</taxon>
        <taxon>Methylobacteriaceae</taxon>
        <taxon>Methylobacterium</taxon>
    </lineage>
</organism>
<evidence type="ECO:0000313" key="2">
    <source>
        <dbReference type="Proteomes" id="UP000061432"/>
    </source>
</evidence>
<sequence length="112" mass="12129">MSADRRTHSILFAASLVGVLGALAAVPDVALAQQGRPSTLAMTCGQARNYLAARGAAVLGTGGYTYDRFVRDRSFCEPTEITRNAVVPARDTPECFVGYRCIEPGRNWFDDE</sequence>
<dbReference type="KEGG" id="maqu:Maq22A_c19540"/>